<dbReference type="AlphaFoldDB" id="A0A6L7G152"/>
<dbReference type="InterPro" id="IPR029000">
    <property type="entry name" value="Cyclophilin-like_dom_sf"/>
</dbReference>
<keyword evidence="1" id="KW-0547">Nucleotide-binding</keyword>
<dbReference type="GO" id="GO:0017168">
    <property type="term" value="F:5-oxoprolinase (ATP-hydrolyzing) activity"/>
    <property type="evidence" value="ECO:0007669"/>
    <property type="project" value="UniProtKB-EC"/>
</dbReference>
<keyword evidence="3" id="KW-0067">ATP-binding</keyword>
<comment type="caution">
    <text evidence="5">The sequence shown here is derived from an EMBL/GenBank/DDBJ whole genome shotgun (WGS) entry which is preliminary data.</text>
</comment>
<dbReference type="PANTHER" id="PTHR34698:SF2">
    <property type="entry name" value="5-OXOPROLINASE SUBUNIT B"/>
    <property type="match status" value="1"/>
</dbReference>
<dbReference type="InterPro" id="IPR003833">
    <property type="entry name" value="CT_C_D"/>
</dbReference>
<dbReference type="RefSeq" id="WP_160893477.1">
    <property type="nucleotide sequence ID" value="NZ_WUMU01000006.1"/>
</dbReference>
<dbReference type="SMART" id="SM00796">
    <property type="entry name" value="AHS1"/>
    <property type="match status" value="1"/>
</dbReference>
<dbReference type="PANTHER" id="PTHR34698">
    <property type="entry name" value="5-OXOPROLINASE SUBUNIT B"/>
    <property type="match status" value="1"/>
</dbReference>
<accession>A0A6L7G152</accession>
<dbReference type="InterPro" id="IPR010016">
    <property type="entry name" value="PxpB"/>
</dbReference>
<dbReference type="NCBIfam" id="TIGR00370">
    <property type="entry name" value="5-oxoprolinase subunit PxpB"/>
    <property type="match status" value="1"/>
</dbReference>
<evidence type="ECO:0000259" key="4">
    <source>
        <dbReference type="SMART" id="SM00796"/>
    </source>
</evidence>
<dbReference type="EC" id="3.5.2.9" evidence="5"/>
<evidence type="ECO:0000256" key="3">
    <source>
        <dbReference type="ARBA" id="ARBA00022840"/>
    </source>
</evidence>
<dbReference type="Gene3D" id="3.30.1360.40">
    <property type="match status" value="1"/>
</dbReference>
<sequence>MILIEEPGFDISAMGEGAVLFHAALPLRPGGQQALWAMAEQARGWPGMAEAIPGVANLLLVFDPDRTGAAEVAERLARAWQDRPAFERDPVVHHVAVRYGGAAGYDLEEVARATGIDPEDYIARHLAGVYTVGAIGAQPGFGYLTGLDPALAVPRRDVPRLSIGIGSVIIGGAQTAVSTLTAPSGWHVIGETDMRFFDPAAARPARLQLGDQVTFHREDFA</sequence>
<gene>
    <name evidence="5" type="primary">pxpB</name>
    <name evidence="5" type="ORF">GR170_08045</name>
</gene>
<proteinExistence type="predicted"/>
<protein>
    <submittedName>
        <fullName evidence="5">5-oxoprolinase subunit PxpB</fullName>
        <ecNumber evidence="5">3.5.2.9</ecNumber>
    </submittedName>
</protein>
<name>A0A6L7G152_9RHOB</name>
<dbReference type="EMBL" id="WUMU01000006">
    <property type="protein sequence ID" value="MXN17781.1"/>
    <property type="molecule type" value="Genomic_DNA"/>
</dbReference>
<reference evidence="5 6" key="1">
    <citation type="submission" date="2019-12" db="EMBL/GenBank/DDBJ databases">
        <authorList>
            <person name="Li M."/>
        </authorList>
    </citation>
    <scope>NUCLEOTIDE SEQUENCE [LARGE SCALE GENOMIC DNA]</scope>
    <source>
        <strain evidence="5 6">GBMRC 2024</strain>
    </source>
</reference>
<dbReference type="Gene3D" id="2.40.100.10">
    <property type="entry name" value="Cyclophilin-like"/>
    <property type="match status" value="1"/>
</dbReference>
<dbReference type="GO" id="GO:0005524">
    <property type="term" value="F:ATP binding"/>
    <property type="evidence" value="ECO:0007669"/>
    <property type="project" value="UniProtKB-KW"/>
</dbReference>
<keyword evidence="6" id="KW-1185">Reference proteome</keyword>
<evidence type="ECO:0000256" key="1">
    <source>
        <dbReference type="ARBA" id="ARBA00022741"/>
    </source>
</evidence>
<organism evidence="5 6">
    <name type="scientific">Pseudooceanicola albus</name>
    <dbReference type="NCBI Taxonomy" id="2692189"/>
    <lineage>
        <taxon>Bacteria</taxon>
        <taxon>Pseudomonadati</taxon>
        <taxon>Pseudomonadota</taxon>
        <taxon>Alphaproteobacteria</taxon>
        <taxon>Rhodobacterales</taxon>
        <taxon>Paracoccaceae</taxon>
        <taxon>Pseudooceanicola</taxon>
    </lineage>
</organism>
<evidence type="ECO:0000313" key="5">
    <source>
        <dbReference type="EMBL" id="MXN17781.1"/>
    </source>
</evidence>
<evidence type="ECO:0000256" key="2">
    <source>
        <dbReference type="ARBA" id="ARBA00022801"/>
    </source>
</evidence>
<dbReference type="Proteomes" id="UP000477911">
    <property type="component" value="Unassembled WGS sequence"/>
</dbReference>
<dbReference type="SUPFAM" id="SSF50891">
    <property type="entry name" value="Cyclophilin-like"/>
    <property type="match status" value="1"/>
</dbReference>
<keyword evidence="2 5" id="KW-0378">Hydrolase</keyword>
<feature type="domain" description="Carboxyltransferase" evidence="4">
    <location>
        <begin position="9"/>
        <end position="207"/>
    </location>
</feature>
<dbReference type="Pfam" id="PF02682">
    <property type="entry name" value="CT_C_D"/>
    <property type="match status" value="1"/>
</dbReference>
<dbReference type="SUPFAM" id="SSF160467">
    <property type="entry name" value="PH0987 N-terminal domain-like"/>
    <property type="match status" value="1"/>
</dbReference>
<evidence type="ECO:0000313" key="6">
    <source>
        <dbReference type="Proteomes" id="UP000477911"/>
    </source>
</evidence>